<organism evidence="7 8">
    <name type="scientific">Turicimonas muris</name>
    <dbReference type="NCBI Taxonomy" id="1796652"/>
    <lineage>
        <taxon>Bacteria</taxon>
        <taxon>Pseudomonadati</taxon>
        <taxon>Pseudomonadota</taxon>
        <taxon>Betaproteobacteria</taxon>
        <taxon>Burkholderiales</taxon>
        <taxon>Sutterellaceae</taxon>
        <taxon>Turicimonas</taxon>
    </lineage>
</organism>
<dbReference type="EMBL" id="NHMP01000004">
    <property type="protein sequence ID" value="OXE47821.1"/>
    <property type="molecule type" value="Genomic_DNA"/>
</dbReference>
<feature type="transmembrane region" description="Helical" evidence="6">
    <location>
        <begin position="76"/>
        <end position="94"/>
    </location>
</feature>
<evidence type="ECO:0008006" key="9">
    <source>
        <dbReference type="Google" id="ProtNLM"/>
    </source>
</evidence>
<feature type="transmembrane region" description="Helical" evidence="6">
    <location>
        <begin position="6"/>
        <end position="29"/>
    </location>
</feature>
<evidence type="ECO:0000256" key="5">
    <source>
        <dbReference type="ARBA" id="ARBA00023136"/>
    </source>
</evidence>
<dbReference type="GO" id="GO:0005886">
    <property type="term" value="C:plasma membrane"/>
    <property type="evidence" value="ECO:0007669"/>
    <property type="project" value="UniProtKB-SubCell"/>
</dbReference>
<evidence type="ECO:0000313" key="7">
    <source>
        <dbReference type="EMBL" id="OXE47821.1"/>
    </source>
</evidence>
<reference evidence="8" key="1">
    <citation type="submission" date="2017-05" db="EMBL/GenBank/DDBJ databases">
        <title>Improved OligoMM genomes.</title>
        <authorList>
            <person name="Garzetti D."/>
        </authorList>
    </citation>
    <scope>NUCLEOTIDE SEQUENCE [LARGE SCALE GENOMIC DNA]</scope>
    <source>
        <strain evidence="8">YL45</strain>
    </source>
</reference>
<keyword evidence="2" id="KW-1003">Cell membrane</keyword>
<evidence type="ECO:0000256" key="6">
    <source>
        <dbReference type="SAM" id="Phobius"/>
    </source>
</evidence>
<dbReference type="RefSeq" id="WP_066596004.1">
    <property type="nucleotide sequence ID" value="NZ_CAMQZD010000007.1"/>
</dbReference>
<feature type="transmembrane region" description="Helical" evidence="6">
    <location>
        <begin position="149"/>
        <end position="169"/>
    </location>
</feature>
<feature type="transmembrane region" description="Helical" evidence="6">
    <location>
        <begin position="114"/>
        <end position="143"/>
    </location>
</feature>
<evidence type="ECO:0000256" key="2">
    <source>
        <dbReference type="ARBA" id="ARBA00022475"/>
    </source>
</evidence>
<comment type="caution">
    <text evidence="7">The sequence shown here is derived from an EMBL/GenBank/DDBJ whole genome shotgun (WGS) entry which is preliminary data.</text>
</comment>
<dbReference type="Pfam" id="PF01810">
    <property type="entry name" value="LysE"/>
    <property type="match status" value="1"/>
</dbReference>
<comment type="subcellular location">
    <subcellularLocation>
        <location evidence="1">Cell membrane</location>
        <topology evidence="1">Multi-pass membrane protein</topology>
    </subcellularLocation>
</comment>
<dbReference type="Proteomes" id="UP000214610">
    <property type="component" value="Unassembled WGS sequence"/>
</dbReference>
<dbReference type="PANTHER" id="PTHR30086">
    <property type="entry name" value="ARGININE EXPORTER PROTEIN ARGO"/>
    <property type="match status" value="1"/>
</dbReference>
<protein>
    <recommendedName>
        <fullName evidence="9">Amino acid transporter</fullName>
    </recommendedName>
</protein>
<sequence>MLDFSVLISGLLTGLSLIIAIGAQNAYVLKIGLHKKYVFPVCTICFLGDFLLIWCGVFGIGAIIQKFPIFLDTFRYGGAAFLFVYGLLSLKNFFKSSGSLVAGNTVSLPSLSKVLLTCLGFTFLNPHVYLDTMILLGSIASAYGEPGKYFFSMGACLGSFLWFYSLGYGARLLRPIFRRPIAWKVLDLLIAVVMFFIAGTLMLDQ</sequence>
<evidence type="ECO:0000256" key="3">
    <source>
        <dbReference type="ARBA" id="ARBA00022692"/>
    </source>
</evidence>
<dbReference type="InterPro" id="IPR001123">
    <property type="entry name" value="LeuE-type"/>
</dbReference>
<dbReference type="AlphaFoldDB" id="A0A227KIN9"/>
<gene>
    <name evidence="7" type="ORF">ADH67_07300</name>
</gene>
<proteinExistence type="predicted"/>
<accession>A0A227KIN9</accession>
<dbReference type="GO" id="GO:0015171">
    <property type="term" value="F:amino acid transmembrane transporter activity"/>
    <property type="evidence" value="ECO:0007669"/>
    <property type="project" value="TreeGrafter"/>
</dbReference>
<keyword evidence="8" id="KW-1185">Reference proteome</keyword>
<evidence type="ECO:0000256" key="1">
    <source>
        <dbReference type="ARBA" id="ARBA00004651"/>
    </source>
</evidence>
<evidence type="ECO:0000313" key="8">
    <source>
        <dbReference type="Proteomes" id="UP000214610"/>
    </source>
</evidence>
<keyword evidence="4 6" id="KW-1133">Transmembrane helix</keyword>
<keyword evidence="5 6" id="KW-0472">Membrane</keyword>
<dbReference type="PANTHER" id="PTHR30086:SF20">
    <property type="entry name" value="ARGININE EXPORTER PROTEIN ARGO-RELATED"/>
    <property type="match status" value="1"/>
</dbReference>
<name>A0A227KIN9_9BURK</name>
<keyword evidence="3 6" id="KW-0812">Transmembrane</keyword>
<feature type="transmembrane region" description="Helical" evidence="6">
    <location>
        <begin position="41"/>
        <end position="64"/>
    </location>
</feature>
<feature type="transmembrane region" description="Helical" evidence="6">
    <location>
        <begin position="181"/>
        <end position="203"/>
    </location>
</feature>
<evidence type="ECO:0000256" key="4">
    <source>
        <dbReference type="ARBA" id="ARBA00022989"/>
    </source>
</evidence>